<evidence type="ECO:0000256" key="4">
    <source>
        <dbReference type="ARBA" id="ARBA00022741"/>
    </source>
</evidence>
<dbReference type="PANTHER" id="PTHR23155">
    <property type="entry name" value="DISEASE RESISTANCE PROTEIN RP"/>
    <property type="match status" value="1"/>
</dbReference>
<keyword evidence="3" id="KW-0677">Repeat</keyword>
<dbReference type="Gene3D" id="1.20.5.4130">
    <property type="match status" value="1"/>
</dbReference>
<keyword evidence="4" id="KW-0547">Nucleotide-binding</keyword>
<evidence type="ECO:0000256" key="5">
    <source>
        <dbReference type="ARBA" id="ARBA00022821"/>
    </source>
</evidence>
<dbReference type="Proteomes" id="UP001189122">
    <property type="component" value="Unassembled WGS sequence"/>
</dbReference>
<evidence type="ECO:0000313" key="9">
    <source>
        <dbReference type="EMBL" id="CAA6675581.1"/>
    </source>
</evidence>
<dbReference type="EMBL" id="CACRZD030000367">
    <property type="protein sequence ID" value="CAA6675581.1"/>
    <property type="molecule type" value="Genomic_DNA"/>
</dbReference>
<dbReference type="InterPro" id="IPR041118">
    <property type="entry name" value="Rx_N"/>
</dbReference>
<feature type="domain" description="Disease resistance N-terminal" evidence="6">
    <location>
        <begin position="28"/>
        <end position="72"/>
    </location>
</feature>
<dbReference type="Pfam" id="PF18052">
    <property type="entry name" value="Rx_N"/>
    <property type="match status" value="1"/>
</dbReference>
<dbReference type="InterPro" id="IPR055414">
    <property type="entry name" value="LRR_R13L4/SHOC2-like"/>
</dbReference>
<dbReference type="InterPro" id="IPR058922">
    <property type="entry name" value="WHD_DRP"/>
</dbReference>
<accession>A0ABN7ED26</accession>
<dbReference type="Gene3D" id="1.10.10.10">
    <property type="entry name" value="Winged helix-like DNA-binding domain superfamily/Winged helix DNA-binding domain"/>
    <property type="match status" value="1"/>
</dbReference>
<feature type="domain" description="Disease resistance protein winged helix" evidence="7">
    <location>
        <begin position="319"/>
        <end position="388"/>
    </location>
</feature>
<feature type="domain" description="Disease resistance R13L4/SHOC-2-like LRR" evidence="8">
    <location>
        <begin position="390"/>
        <end position="662"/>
    </location>
</feature>
<dbReference type="InterPro" id="IPR032675">
    <property type="entry name" value="LRR_dom_sf"/>
</dbReference>
<evidence type="ECO:0008006" key="11">
    <source>
        <dbReference type="Google" id="ProtNLM"/>
    </source>
</evidence>
<evidence type="ECO:0000259" key="7">
    <source>
        <dbReference type="Pfam" id="PF23559"/>
    </source>
</evidence>
<proteinExistence type="inferred from homology"/>
<evidence type="ECO:0000256" key="2">
    <source>
        <dbReference type="ARBA" id="ARBA00022614"/>
    </source>
</evidence>
<organism evidence="9 10">
    <name type="scientific">Spirodela intermedia</name>
    <name type="common">Intermediate duckweed</name>
    <dbReference type="NCBI Taxonomy" id="51605"/>
    <lineage>
        <taxon>Eukaryota</taxon>
        <taxon>Viridiplantae</taxon>
        <taxon>Streptophyta</taxon>
        <taxon>Embryophyta</taxon>
        <taxon>Tracheophyta</taxon>
        <taxon>Spermatophyta</taxon>
        <taxon>Magnoliopsida</taxon>
        <taxon>Liliopsida</taxon>
        <taxon>Araceae</taxon>
        <taxon>Lemnoideae</taxon>
        <taxon>Spirodela</taxon>
    </lineage>
</organism>
<gene>
    <name evidence="9" type="ORF">SI7747_UN021923</name>
</gene>
<dbReference type="SUPFAM" id="SSF52058">
    <property type="entry name" value="L domain-like"/>
    <property type="match status" value="1"/>
</dbReference>
<comment type="similarity">
    <text evidence="1">Belongs to the disease resistance NB-LRR family.</text>
</comment>
<evidence type="ECO:0000256" key="3">
    <source>
        <dbReference type="ARBA" id="ARBA00022737"/>
    </source>
</evidence>
<dbReference type="Gene3D" id="3.80.10.10">
    <property type="entry name" value="Ribonuclease Inhibitor"/>
    <property type="match status" value="1"/>
</dbReference>
<reference evidence="10" key="1">
    <citation type="journal article" date="2020" name="Sci. Rep.">
        <title>Chromosome-scale genome assembly for the duckweed Spirodela intermedia, integrating cytogenetic maps, PacBio and Oxford Nanopore libraries.</title>
        <authorList>
            <person name="Hoang P.T.N."/>
            <person name="Fiebig A."/>
            <person name="Novak P."/>
            <person name="Macas J."/>
            <person name="Cao H.X."/>
            <person name="Stepanenko A."/>
            <person name="Chen G."/>
            <person name="Borisjuk N."/>
            <person name="Scholz U."/>
            <person name="Schubert I."/>
        </authorList>
    </citation>
    <scope>NUCLEOTIDE SEQUENCE [LARGE SCALE GENOMIC DNA]</scope>
</reference>
<dbReference type="PANTHER" id="PTHR23155:SF1232">
    <property type="entry name" value="OS09G0270700 PROTEIN"/>
    <property type="match status" value="1"/>
</dbReference>
<name>A0ABN7ED26_SPIIN</name>
<protein>
    <recommendedName>
        <fullName evidence="11">Rx N-terminal domain-containing protein</fullName>
    </recommendedName>
</protein>
<evidence type="ECO:0000313" key="10">
    <source>
        <dbReference type="Proteomes" id="UP001189122"/>
    </source>
</evidence>
<dbReference type="InterPro" id="IPR044974">
    <property type="entry name" value="Disease_R_plants"/>
</dbReference>
<dbReference type="Pfam" id="PF23598">
    <property type="entry name" value="LRR_14"/>
    <property type="match status" value="1"/>
</dbReference>
<dbReference type="SUPFAM" id="SSF52540">
    <property type="entry name" value="P-loop containing nucleoside triphosphate hydrolases"/>
    <property type="match status" value="1"/>
</dbReference>
<comment type="caution">
    <text evidence="9">The sequence shown here is derived from an EMBL/GenBank/DDBJ whole genome shotgun (WGS) entry which is preliminary data.</text>
</comment>
<sequence length="697" mass="80584">MAVAHLSIGIVISGAVAQKAIKSFKMFEFDVIQAFLSYIDVWKDSNEALEAWIKHIREIVFKVEDIIDACKVGHFFCSTVFHSWRDIANKLEDVVKRLDHIGEIKEQYGIKTRERGDASSVAIERRQKSSEDAHSIRSSEIVGFDQYRETLERWLTDEIARTDDILKRIIKELRKGEEVQELKDINKMTHLQLIKVLKYDLKHNRYIVSDIIEPPLDHPNCQGRIILTTRNEDGASLADENRTLELKPIPENELVDISKQMVEKCECLPLGIVAIEKVVNGLDWEFNTNPDLHQWKSDLALSYKDLSDYLKNCFLYFCMFPKDLVMKRNRLIRLLIAEGFIEERGRSYARTPDEVAEENLNELVNKCMLQVSVHQCGQKNETKNVIIHPIRSLLLFHSVNLPFQSFRLLKVLDLQNSGFPNERLPEASWDLCNLRHLILRNTKVCTNPKRLEHFVYLQKLDLAYTRVKKLPTSITKLKYLRNLFRTSCSKGMWNMENLQILQSVEATNEITNHLEDMVQLRSFRITDVKPDHPQKLCAGIRKMENFQKLDIMTSTENKTDELDLNELSPPQSLKKLPLRGRLKGGALPKCSSSHQNLAYLHLACVLPRLVSLVLLKAYLPSKLFFFKGFPMLRELRIVDMMDLQYVEFSANAMPSLCQLNLVRCEKSRSCRRHLQSNQSRNSLLGGNARKPRADAQG</sequence>
<keyword evidence="5" id="KW-0611">Plant defense</keyword>
<dbReference type="Pfam" id="PF23559">
    <property type="entry name" value="WHD_DRP"/>
    <property type="match status" value="1"/>
</dbReference>
<dbReference type="InterPro" id="IPR027417">
    <property type="entry name" value="P-loop_NTPase"/>
</dbReference>
<evidence type="ECO:0000256" key="1">
    <source>
        <dbReference type="ARBA" id="ARBA00008894"/>
    </source>
</evidence>
<dbReference type="InterPro" id="IPR036388">
    <property type="entry name" value="WH-like_DNA-bd_sf"/>
</dbReference>
<evidence type="ECO:0000259" key="6">
    <source>
        <dbReference type="Pfam" id="PF18052"/>
    </source>
</evidence>
<keyword evidence="2" id="KW-0433">Leucine-rich repeat</keyword>
<evidence type="ECO:0000259" key="8">
    <source>
        <dbReference type="Pfam" id="PF23598"/>
    </source>
</evidence>
<keyword evidence="10" id="KW-1185">Reference proteome</keyword>